<keyword evidence="3" id="KW-1185">Reference proteome</keyword>
<sequence length="376" mass="42901">MIKEIIFFILTVDFINSQYPYLENIHFYNEPIRNLGFQNQFINPNYIPLTELQKYQLIQMEKAENDKLTTKPPSVFTKSNNVESFMERLADKLPEITEKVIKIIPRNFDKDSFMDMKPLINEKKILRKAHGTQITRSDNQPAEMVEINDSDDTIIKPNEEIERTEDTRGSRYPRPSPPDGTFSFIDSLPSPDTIFGFSNLFNNNKISKSIENKNENEKEIDLINIKGIPIEKDEDEEVISYEKPDEKITSYRTTKFSPQPPPPPPPTTTTTAGIVTGEFAKNILSKFLKPESESKTKYEITGEKKKDTEPTPENLISALLNGKLDKIDWISAFLGGSEDQTSNPITQLFKGGLFGSATNFDSPMGKSGKIENREFH</sequence>
<evidence type="ECO:0000313" key="5">
    <source>
        <dbReference type="WormBase" id="SRAE_2000396400"/>
    </source>
</evidence>
<evidence type="ECO:0000313" key="3">
    <source>
        <dbReference type="Proteomes" id="UP000035682"/>
    </source>
</evidence>
<proteinExistence type="predicted"/>
<dbReference type="Proteomes" id="UP000035682">
    <property type="component" value="Unplaced"/>
</dbReference>
<dbReference type="WormBase" id="SRAE_2000396400">
    <property type="protein sequence ID" value="SRP06777"/>
    <property type="gene ID" value="WBGene00264191"/>
</dbReference>
<protein>
    <submittedName>
        <fullName evidence="2 4">Uncharacterized protein</fullName>
    </submittedName>
</protein>
<dbReference type="AlphaFoldDB" id="A0A090MZP9"/>
<evidence type="ECO:0000313" key="4">
    <source>
        <dbReference type="WBParaSite" id="SRAE_2000396400.1"/>
    </source>
</evidence>
<name>A0A090MZP9_STRRB</name>
<feature type="compositionally biased region" description="Basic and acidic residues" evidence="1">
    <location>
        <begin position="159"/>
        <end position="169"/>
    </location>
</feature>
<feature type="region of interest" description="Disordered" evidence="1">
    <location>
        <begin position="159"/>
        <end position="178"/>
    </location>
</feature>
<organism evidence="2">
    <name type="scientific">Strongyloides ratti</name>
    <name type="common">Parasitic roundworm</name>
    <dbReference type="NCBI Taxonomy" id="34506"/>
    <lineage>
        <taxon>Eukaryota</taxon>
        <taxon>Metazoa</taxon>
        <taxon>Ecdysozoa</taxon>
        <taxon>Nematoda</taxon>
        <taxon>Chromadorea</taxon>
        <taxon>Rhabditida</taxon>
        <taxon>Tylenchina</taxon>
        <taxon>Panagrolaimomorpha</taxon>
        <taxon>Strongyloidoidea</taxon>
        <taxon>Strongyloididae</taxon>
        <taxon>Strongyloides</taxon>
    </lineage>
</organism>
<evidence type="ECO:0000313" key="2">
    <source>
        <dbReference type="EMBL" id="CEF69314.1"/>
    </source>
</evidence>
<dbReference type="WBParaSite" id="SRAE_2000396400.1">
    <property type="protein sequence ID" value="SRAE_2000396400.1"/>
    <property type="gene ID" value="WBGene00264191"/>
</dbReference>
<reference evidence="4" key="2">
    <citation type="submission" date="2020-12" db="UniProtKB">
        <authorList>
            <consortium name="WormBaseParasite"/>
        </authorList>
    </citation>
    <scope>IDENTIFICATION</scope>
</reference>
<evidence type="ECO:0000256" key="1">
    <source>
        <dbReference type="SAM" id="MobiDB-lite"/>
    </source>
</evidence>
<dbReference type="RefSeq" id="XP_024508514.1">
    <property type="nucleotide sequence ID" value="XM_024642777.1"/>
</dbReference>
<dbReference type="CTD" id="36381684"/>
<reference evidence="2 3" key="1">
    <citation type="submission" date="2014-09" db="EMBL/GenBank/DDBJ databases">
        <authorList>
            <person name="Martin A.A."/>
        </authorList>
    </citation>
    <scope>NUCLEOTIDE SEQUENCE</scope>
    <source>
        <strain evidence="3">ED321</strain>
        <strain evidence="2">ED321 Heterogonic</strain>
    </source>
</reference>
<gene>
    <name evidence="2 4 5" type="ORF">SRAE_2000396400</name>
</gene>
<dbReference type="EMBL" id="LN609529">
    <property type="protein sequence ID" value="CEF69314.1"/>
    <property type="molecule type" value="Genomic_DNA"/>
</dbReference>
<dbReference type="GeneID" id="36381684"/>
<dbReference type="OrthoDB" id="5877904at2759"/>
<accession>A0A090MZP9</accession>